<evidence type="ECO:0000256" key="5">
    <source>
        <dbReference type="ARBA" id="ARBA00022840"/>
    </source>
</evidence>
<accession>A0A087VTY6</accession>
<dbReference type="GO" id="GO:0005524">
    <property type="term" value="F:ATP binding"/>
    <property type="evidence" value="ECO:0007669"/>
    <property type="project" value="UniProtKB-UniRule"/>
</dbReference>
<dbReference type="PANTHER" id="PTHR43740:SF2">
    <property type="entry name" value="LEUCINE--TRNA LIGASE, MITOCHONDRIAL"/>
    <property type="match status" value="1"/>
</dbReference>
<dbReference type="FunFam" id="1.10.730.10:FF:000011">
    <property type="entry name" value="Leucine--tRNA ligase chloroplastic/mitochondrial"/>
    <property type="match status" value="1"/>
</dbReference>
<dbReference type="InterPro" id="IPR025709">
    <property type="entry name" value="Leu_tRNA-synth_edit"/>
</dbReference>
<evidence type="ECO:0000259" key="14">
    <source>
        <dbReference type="Pfam" id="PF13603"/>
    </source>
</evidence>
<dbReference type="PRINTS" id="PR00985">
    <property type="entry name" value="TRNASYNTHLEU"/>
</dbReference>
<keyword evidence="2 9" id="KW-0963">Cytoplasm</keyword>
<dbReference type="GO" id="GO:0004823">
    <property type="term" value="F:leucine-tRNA ligase activity"/>
    <property type="evidence" value="ECO:0007669"/>
    <property type="project" value="UniProtKB-UniRule"/>
</dbReference>
<evidence type="ECO:0000256" key="8">
    <source>
        <dbReference type="ARBA" id="ARBA00047469"/>
    </source>
</evidence>
<comment type="catalytic activity">
    <reaction evidence="8 9">
        <text>tRNA(Leu) + L-leucine + ATP = L-leucyl-tRNA(Leu) + AMP + diphosphate</text>
        <dbReference type="Rhea" id="RHEA:11688"/>
        <dbReference type="Rhea" id="RHEA-COMP:9613"/>
        <dbReference type="Rhea" id="RHEA-COMP:9622"/>
        <dbReference type="ChEBI" id="CHEBI:30616"/>
        <dbReference type="ChEBI" id="CHEBI:33019"/>
        <dbReference type="ChEBI" id="CHEBI:57427"/>
        <dbReference type="ChEBI" id="CHEBI:78442"/>
        <dbReference type="ChEBI" id="CHEBI:78494"/>
        <dbReference type="ChEBI" id="CHEBI:456215"/>
        <dbReference type="EC" id="6.1.1.4"/>
    </reaction>
</comment>
<dbReference type="Gene3D" id="3.40.50.620">
    <property type="entry name" value="HUPs"/>
    <property type="match status" value="3"/>
</dbReference>
<evidence type="ECO:0000256" key="1">
    <source>
        <dbReference type="ARBA" id="ARBA00005594"/>
    </source>
</evidence>
<dbReference type="FunFam" id="3.40.50.620:FF:000087">
    <property type="entry name" value="Leucine--tRNA ligase"/>
    <property type="match status" value="1"/>
</dbReference>
<keyword evidence="7 9" id="KW-0030">Aminoacyl-tRNA synthetase</keyword>
<dbReference type="GO" id="GO:0002161">
    <property type="term" value="F:aminoacyl-tRNA deacylase activity"/>
    <property type="evidence" value="ECO:0007669"/>
    <property type="project" value="InterPro"/>
</dbReference>
<sequence>MNANENRGQDRPQEPDQPRYRYDAQMAQTIEEHWQKEWDQDGTFWAANVAGDLKDSKGRNADGRKPYYVIDMFPYPSGKGLHVGHPLGYIATDVVSRYHRMKGENVLHAMGYDAFGLPAEQYAVQTGQHPRVTTEQNIANMRWQLHRLGLSFDDRRSFATIDTDYVRWTQWIFSRIYESWYDPDYRRKDGGLGSARPISELEDAFRSGSRPIPGHPGRKWDELDQAERSDILNDHRLAYISKSPVNWCPGLGTVLANEEVTAEGRSERGNYPVYQRELKQWSMRITSYGHRLVEDLDILDWPEKVKLMQRNWIGESHGASVLFKVPVQDGEETMEVYTTRPDTLFGTTFAVVSPEHNLLRHVPDQWPEGIAEDWKGGYPDPQSAVKAYRQAAEAKTAKDRVDEAGEKTGLFTGLYAVNPITGARLPIFTADYVLMDYGTGAIMAVPGGDQRDYDFATKYGLPVIYTVKPLPGSGQELAEFEGKAPFVSHDGIVINSSTEATEEEGSALSLDGLRVDQAIEKVTAWLESTGVGKGTVSYRLRDWLFSRQRYWGEPFPVVYDDQGLPHLIPDDQLPVALPDVPDYSPKTFDPEDSESNPEAPLSRNQDWVDVTLDLGDGPKVYHRDTNTMPNWAGSCWYYMRYIDPHDAQHMVESDEFDYWLGPNHNDTAGESGGVDLYVGGVEHAVLHLLYARFWHKVLYDLGFVSSKEPFHRLFNQGMIQAYAFTDQRGQYIPAAEVEESEEDGETIYTWQGQRVNREFGKMGKSLKNIITPDDMYRTYGADTFRLYEMSMGPLDESRPWNTRNVVGGMRFLQRLWRNVVDEATGQVHVEEGELDEKTLKLLNQTIHDVTIEMEGMRPNTAISKLIVLNNHLTSLEATPRAAVEPLILMLSPIAPHICEELWSRLGHQESIAHADWPTWEERYLGQDTVTAVVQVKGKVRGKLEVSPDISAEELQAKALALPAIQERLGGKEPRKVIVKAPKIVSVVPA</sequence>
<dbReference type="GO" id="GO:0005829">
    <property type="term" value="C:cytosol"/>
    <property type="evidence" value="ECO:0007669"/>
    <property type="project" value="TreeGrafter"/>
</dbReference>
<dbReference type="InterPro" id="IPR013155">
    <property type="entry name" value="M/V/L/I-tRNA-synth_anticd-bd"/>
</dbReference>
<comment type="similarity">
    <text evidence="1 9 10">Belongs to the class-I aminoacyl-tRNA synthetase family.</text>
</comment>
<dbReference type="SUPFAM" id="SSF50677">
    <property type="entry name" value="ValRS/IleRS/LeuRS editing domain"/>
    <property type="match status" value="1"/>
</dbReference>
<dbReference type="InterPro" id="IPR001412">
    <property type="entry name" value="aa-tRNA-synth_I_CS"/>
</dbReference>
<dbReference type="PROSITE" id="PS00178">
    <property type="entry name" value="AA_TRNA_LIGASE_I"/>
    <property type="match status" value="1"/>
</dbReference>
<dbReference type="CDD" id="cd07958">
    <property type="entry name" value="Anticodon_Ia_Leu_BEm"/>
    <property type="match status" value="1"/>
</dbReference>
<name>A0A087VTY6_9BIFI</name>
<evidence type="ECO:0000256" key="10">
    <source>
        <dbReference type="RuleBase" id="RU363039"/>
    </source>
</evidence>
<feature type="region of interest" description="Disordered" evidence="11">
    <location>
        <begin position="1"/>
        <end position="21"/>
    </location>
</feature>
<proteinExistence type="inferred from homology"/>
<dbReference type="Gene3D" id="1.10.730.10">
    <property type="entry name" value="Isoleucyl-tRNA Synthetase, Domain 1"/>
    <property type="match status" value="1"/>
</dbReference>
<evidence type="ECO:0000256" key="7">
    <source>
        <dbReference type="ARBA" id="ARBA00023146"/>
    </source>
</evidence>
<dbReference type="RefSeq" id="WP_033489988.1">
    <property type="nucleotide sequence ID" value="NZ_CP006018.1"/>
</dbReference>
<evidence type="ECO:0000256" key="3">
    <source>
        <dbReference type="ARBA" id="ARBA00022598"/>
    </source>
</evidence>
<evidence type="ECO:0000256" key="9">
    <source>
        <dbReference type="HAMAP-Rule" id="MF_00049"/>
    </source>
</evidence>
<keyword evidence="6 9" id="KW-0648">Protein biosynthesis</keyword>
<dbReference type="KEGG" id="bii:BINDI_0542"/>
<feature type="binding site" evidence="9">
    <location>
        <position position="764"/>
    </location>
    <ligand>
        <name>ATP</name>
        <dbReference type="ChEBI" id="CHEBI:30616"/>
    </ligand>
</feature>
<evidence type="ECO:0000256" key="4">
    <source>
        <dbReference type="ARBA" id="ARBA00022741"/>
    </source>
</evidence>
<dbReference type="InterPro" id="IPR015413">
    <property type="entry name" value="Methionyl/Leucyl_tRNA_Synth"/>
</dbReference>
<dbReference type="NCBIfam" id="TIGR00396">
    <property type="entry name" value="leuS_bact"/>
    <property type="match status" value="1"/>
</dbReference>
<dbReference type="OrthoDB" id="9810365at2"/>
<dbReference type="Gene3D" id="3.90.740.10">
    <property type="entry name" value="Valyl/Leucyl/Isoleucyl-tRNA synthetase, editing domain"/>
    <property type="match status" value="1"/>
</dbReference>
<evidence type="ECO:0000313" key="15">
    <source>
        <dbReference type="EMBL" id="AIC91822.1"/>
    </source>
</evidence>
<dbReference type="InterPro" id="IPR002302">
    <property type="entry name" value="Leu-tRNA-ligase"/>
</dbReference>
<feature type="compositionally biased region" description="Basic and acidic residues" evidence="11">
    <location>
        <begin position="7"/>
        <end position="21"/>
    </location>
</feature>
<feature type="region of interest" description="Disordered" evidence="11">
    <location>
        <begin position="575"/>
        <end position="602"/>
    </location>
</feature>
<dbReference type="InterPro" id="IPR009008">
    <property type="entry name" value="Val/Leu/Ile-tRNA-synth_edit"/>
</dbReference>
<keyword evidence="16" id="KW-1185">Reference proteome</keyword>
<comment type="subcellular location">
    <subcellularLocation>
        <location evidence="9">Cytoplasm</location>
    </subcellularLocation>
</comment>
<protein>
    <recommendedName>
        <fullName evidence="9">Leucine--tRNA ligase</fullName>
        <ecNumber evidence="9">6.1.1.4</ecNumber>
    </recommendedName>
    <alternativeName>
        <fullName evidence="9">Leucyl-tRNA synthetase</fullName>
        <shortName evidence="9">LeuRS</shortName>
    </alternativeName>
</protein>
<dbReference type="EMBL" id="CP006018">
    <property type="protein sequence ID" value="AIC91822.1"/>
    <property type="molecule type" value="Genomic_DNA"/>
</dbReference>
<dbReference type="FunFam" id="3.40.50.620:FF:000056">
    <property type="entry name" value="Leucine--tRNA ligase"/>
    <property type="match status" value="1"/>
</dbReference>
<dbReference type="Proteomes" id="UP000028569">
    <property type="component" value="Chromosome"/>
</dbReference>
<dbReference type="EC" id="6.1.1.4" evidence="9"/>
<keyword evidence="3 9" id="KW-0436">Ligase</keyword>
<evidence type="ECO:0000259" key="13">
    <source>
        <dbReference type="Pfam" id="PF09334"/>
    </source>
</evidence>
<feature type="domain" description="Leucyl-tRNA synthetase editing" evidence="14">
    <location>
        <begin position="310"/>
        <end position="498"/>
    </location>
</feature>
<dbReference type="HAMAP" id="MF_00049_B">
    <property type="entry name" value="Leu_tRNA_synth_B"/>
    <property type="match status" value="1"/>
</dbReference>
<dbReference type="SUPFAM" id="SSF52374">
    <property type="entry name" value="Nucleotidylyl transferase"/>
    <property type="match status" value="1"/>
</dbReference>
<dbReference type="HOGENOM" id="CLU_004427_0_0_11"/>
<evidence type="ECO:0000256" key="6">
    <source>
        <dbReference type="ARBA" id="ARBA00022917"/>
    </source>
</evidence>
<gene>
    <name evidence="9" type="primary">leuS</name>
    <name evidence="15" type="ORF">BINDI_0542</name>
</gene>
<dbReference type="Pfam" id="PF09334">
    <property type="entry name" value="tRNA-synt_1g"/>
    <property type="match status" value="1"/>
</dbReference>
<dbReference type="PANTHER" id="PTHR43740">
    <property type="entry name" value="LEUCYL-TRNA SYNTHETASE"/>
    <property type="match status" value="1"/>
</dbReference>
<dbReference type="InterPro" id="IPR014729">
    <property type="entry name" value="Rossmann-like_a/b/a_fold"/>
</dbReference>
<comment type="caution">
    <text evidence="9">Lacks conserved residue(s) required for the propagation of feature annotation.</text>
</comment>
<dbReference type="Pfam" id="PF13603">
    <property type="entry name" value="tRNA-synt_1_2"/>
    <property type="match status" value="1"/>
</dbReference>
<feature type="domain" description="Methionyl/Valyl/Leucyl/Isoleucyl-tRNA synthetase anticodon-binding" evidence="12">
    <location>
        <begin position="836"/>
        <end position="952"/>
    </location>
</feature>
<evidence type="ECO:0000259" key="12">
    <source>
        <dbReference type="Pfam" id="PF08264"/>
    </source>
</evidence>
<evidence type="ECO:0000313" key="16">
    <source>
        <dbReference type="Proteomes" id="UP000028569"/>
    </source>
</evidence>
<dbReference type="GO" id="GO:0006429">
    <property type="term" value="P:leucyl-tRNA aminoacylation"/>
    <property type="evidence" value="ECO:0007669"/>
    <property type="project" value="UniProtKB-UniRule"/>
</dbReference>
<keyword evidence="4 9" id="KW-0547">Nucleotide-binding</keyword>
<dbReference type="InterPro" id="IPR009080">
    <property type="entry name" value="tRNAsynth_Ia_anticodon-bd"/>
</dbReference>
<keyword evidence="5 9" id="KW-0067">ATP-binding</keyword>
<dbReference type="AlphaFoldDB" id="A0A087VTY6"/>
<feature type="domain" description="Methionyl/Leucyl tRNA synthetase" evidence="13">
    <location>
        <begin position="71"/>
        <end position="178"/>
    </location>
</feature>
<dbReference type="SUPFAM" id="SSF47323">
    <property type="entry name" value="Anticodon-binding domain of a subclass of class I aminoacyl-tRNA synthetases"/>
    <property type="match status" value="1"/>
</dbReference>
<feature type="short sequence motif" description="'KMSKS' region" evidence="9">
    <location>
        <begin position="761"/>
        <end position="765"/>
    </location>
</feature>
<evidence type="ECO:0000256" key="2">
    <source>
        <dbReference type="ARBA" id="ARBA00022490"/>
    </source>
</evidence>
<dbReference type="FunFam" id="3.40.50.620:FF:000060">
    <property type="entry name" value="Leucine--tRNA ligase"/>
    <property type="match status" value="1"/>
</dbReference>
<organism evidence="15 16">
    <name type="scientific">Bifidobacterium [indicum] DSM 20214 = LMG 11587</name>
    <dbReference type="NCBI Taxonomy" id="1341694"/>
    <lineage>
        <taxon>Bacteria</taxon>
        <taxon>Bacillati</taxon>
        <taxon>Actinomycetota</taxon>
        <taxon>Actinomycetes</taxon>
        <taxon>Bifidobacteriales</taxon>
        <taxon>Bifidobacteriaceae</taxon>
        <taxon>Bifidobacterium</taxon>
    </lineage>
</organism>
<dbReference type="Pfam" id="PF08264">
    <property type="entry name" value="Anticodon_1"/>
    <property type="match status" value="1"/>
</dbReference>
<reference evidence="15 16" key="1">
    <citation type="journal article" date="2014" name="Appl. Environ. Microbiol.">
        <title>Genomic encyclopedia of type strains of the genus Bifidobacterium.</title>
        <authorList>
            <person name="Milani C."/>
            <person name="Lugli G.A."/>
            <person name="Duranti S."/>
            <person name="Turroni F."/>
            <person name="Bottacini F."/>
            <person name="Mangifesta M."/>
            <person name="Sanchez B."/>
            <person name="Viappiani A."/>
            <person name="Mancabelli L."/>
            <person name="Taminiau B."/>
            <person name="Delcenserie V."/>
            <person name="Barrangou R."/>
            <person name="Margolles A."/>
            <person name="van Sinderen D."/>
            <person name="Ventura M."/>
        </authorList>
    </citation>
    <scope>NUCLEOTIDE SEQUENCE [LARGE SCALE GENOMIC DNA]</scope>
    <source>
        <strain evidence="15 16">LMG 11587</strain>
    </source>
</reference>
<evidence type="ECO:0000256" key="11">
    <source>
        <dbReference type="SAM" id="MobiDB-lite"/>
    </source>
</evidence>